<comment type="caution">
    <text evidence="3">Lacks conserved residue(s) required for the propagation of feature annotation.</text>
</comment>
<dbReference type="SUPFAM" id="SSF49854">
    <property type="entry name" value="Spermadhesin, CUB domain"/>
    <property type="match status" value="5"/>
</dbReference>
<dbReference type="Pfam" id="PF00431">
    <property type="entry name" value="CUB"/>
    <property type="match status" value="5"/>
</dbReference>
<organism evidence="5 6">
    <name type="scientific">Strongylocentrotus purpuratus</name>
    <name type="common">Purple sea urchin</name>
    <dbReference type="NCBI Taxonomy" id="7668"/>
    <lineage>
        <taxon>Eukaryota</taxon>
        <taxon>Metazoa</taxon>
        <taxon>Echinodermata</taxon>
        <taxon>Eleutherozoa</taxon>
        <taxon>Echinozoa</taxon>
        <taxon>Echinoidea</taxon>
        <taxon>Euechinoidea</taxon>
        <taxon>Echinacea</taxon>
        <taxon>Camarodonta</taxon>
        <taxon>Echinidea</taxon>
        <taxon>Strongylocentrotidae</taxon>
        <taxon>Strongylocentrotus</taxon>
    </lineage>
</organism>
<keyword evidence="2" id="KW-1015">Disulfide bond</keyword>
<feature type="domain" description="CUB" evidence="4">
    <location>
        <begin position="262"/>
        <end position="377"/>
    </location>
</feature>
<feature type="domain" description="CUB" evidence="4">
    <location>
        <begin position="379"/>
        <end position="487"/>
    </location>
</feature>
<reference evidence="6" key="1">
    <citation type="submission" date="2015-02" db="EMBL/GenBank/DDBJ databases">
        <title>Genome sequencing for Strongylocentrotus purpuratus.</title>
        <authorList>
            <person name="Murali S."/>
            <person name="Liu Y."/>
            <person name="Vee V."/>
            <person name="English A."/>
            <person name="Wang M."/>
            <person name="Skinner E."/>
            <person name="Han Y."/>
            <person name="Muzny D.M."/>
            <person name="Worley K.C."/>
            <person name="Gibbs R.A."/>
        </authorList>
    </citation>
    <scope>NUCLEOTIDE SEQUENCE</scope>
</reference>
<dbReference type="EnsemblMetazoa" id="XM_030983689">
    <property type="protein sequence ID" value="XP_030839549"/>
    <property type="gene ID" value="LOC105446885"/>
</dbReference>
<evidence type="ECO:0000256" key="1">
    <source>
        <dbReference type="ARBA" id="ARBA00022737"/>
    </source>
</evidence>
<dbReference type="InterPro" id="IPR000859">
    <property type="entry name" value="CUB_dom"/>
</dbReference>
<dbReference type="Proteomes" id="UP000007110">
    <property type="component" value="Unassembled WGS sequence"/>
</dbReference>
<dbReference type="InParanoid" id="A0A7M7NPE9"/>
<dbReference type="GeneID" id="105446885"/>
<dbReference type="Gene3D" id="2.60.120.290">
    <property type="entry name" value="Spermadhesin, CUB domain"/>
    <property type="match status" value="5"/>
</dbReference>
<dbReference type="PANTHER" id="PTHR24251:SF30">
    <property type="entry name" value="MEMBRANE FRIZZLED-RELATED PROTEIN"/>
    <property type="match status" value="1"/>
</dbReference>
<dbReference type="OMA" id="RYMWVEF"/>
<accession>A0A7M7NPE9</accession>
<dbReference type="KEGG" id="spu:105446885"/>
<dbReference type="InterPro" id="IPR035914">
    <property type="entry name" value="Sperma_CUB_dom_sf"/>
</dbReference>
<evidence type="ECO:0000256" key="2">
    <source>
        <dbReference type="ARBA" id="ARBA00023157"/>
    </source>
</evidence>
<dbReference type="AlphaFoldDB" id="A0A7M7NPE9"/>
<dbReference type="PANTHER" id="PTHR24251">
    <property type="entry name" value="OVOCHYMASE-RELATED"/>
    <property type="match status" value="1"/>
</dbReference>
<feature type="domain" description="CUB" evidence="4">
    <location>
        <begin position="142"/>
        <end position="259"/>
    </location>
</feature>
<evidence type="ECO:0000256" key="3">
    <source>
        <dbReference type="PROSITE-ProRule" id="PRU00059"/>
    </source>
</evidence>
<keyword evidence="6" id="KW-1185">Reference proteome</keyword>
<keyword evidence="1" id="KW-0677">Repeat</keyword>
<evidence type="ECO:0000313" key="5">
    <source>
        <dbReference type="EnsemblMetazoa" id="XP_030839549"/>
    </source>
</evidence>
<dbReference type="SMART" id="SM00042">
    <property type="entry name" value="CUB"/>
    <property type="match status" value="5"/>
</dbReference>
<dbReference type="RefSeq" id="XP_030839549.1">
    <property type="nucleotide sequence ID" value="XM_030983689.1"/>
</dbReference>
<evidence type="ECO:0000313" key="6">
    <source>
        <dbReference type="Proteomes" id="UP000007110"/>
    </source>
</evidence>
<reference evidence="5" key="2">
    <citation type="submission" date="2021-01" db="UniProtKB">
        <authorList>
            <consortium name="EnsemblMetazoa"/>
        </authorList>
    </citation>
    <scope>IDENTIFICATION</scope>
</reference>
<feature type="domain" description="CUB" evidence="4">
    <location>
        <begin position="28"/>
        <end position="140"/>
    </location>
</feature>
<dbReference type="FunFam" id="2.60.120.290:FF:000056">
    <property type="entry name" value="C-type LECtin"/>
    <property type="match status" value="1"/>
</dbReference>
<protein>
    <recommendedName>
        <fullName evidence="4">CUB domain-containing protein</fullName>
    </recommendedName>
</protein>
<name>A0A7M7NPE9_STRPU</name>
<feature type="domain" description="CUB" evidence="4">
    <location>
        <begin position="489"/>
        <end position="611"/>
    </location>
</feature>
<dbReference type="PROSITE" id="PS01180">
    <property type="entry name" value="CUB"/>
    <property type="match status" value="5"/>
</dbReference>
<dbReference type="OrthoDB" id="5808499at2759"/>
<proteinExistence type="predicted"/>
<sequence length="622" mass="71588">MYPDSDSDVVNSNTTLLDSPVIIYIFFCCSFFTAIDLQVGEQTFIQSPNYPSYYPRNADVGWLVKVPQAYQVILRFVDFKTEKKNDIVTVRDGWTSDFLRSTQRASLSGSSVQAAIISQGSYLWVNFTSDYWTRYRGFRARLSAELRTITLTTEGTEVLTSPNYPEVYENNIDTIWYVRAPAGYRVLLRFINFSTEESYDTVILCDGWTSNYSRSTWVASVFGQSIPENITSAGSHLWIQFTSNSMYVFTGFRALLYAVIPVINLQTNETQILTSPNFPSLYDNNIDIVWHVRAPSGYRIMVHFTEFNTEYDRDFVYVYDGKKSVYRSSDPRDTLSGRSLPRDITTVGAYLWIRFTSDNWYSYFYDFTGFKAMLTTVETPVIMLDTIETEYVSIPNVPGYYDNNIDIAFQVIATSGFRVHILFHRFETEENSDFVYIFEGWTSDFSRSTLRASLSGWSIPENITSIGSYLWIRFASNEGRRFKGFQALLNAKIPVIYLNHGNAEYLQSPNYPAQYGTNLNLMWHAIAPENHQVVVHFVDFSVETFRDFLYLYEGQTSVYEESTLRRPNISGTYSSHNITTLGPFLWIRFTSDDGLQGGYRYTGFNISLFSTPVPGQLRISQM</sequence>
<dbReference type="CDD" id="cd00041">
    <property type="entry name" value="CUB"/>
    <property type="match status" value="5"/>
</dbReference>
<evidence type="ECO:0000259" key="4">
    <source>
        <dbReference type="PROSITE" id="PS01180"/>
    </source>
</evidence>